<organism evidence="1 2">
    <name type="scientific">Nelumbo nucifera</name>
    <name type="common">Sacred lotus</name>
    <dbReference type="NCBI Taxonomy" id="4432"/>
    <lineage>
        <taxon>Eukaryota</taxon>
        <taxon>Viridiplantae</taxon>
        <taxon>Streptophyta</taxon>
        <taxon>Embryophyta</taxon>
        <taxon>Tracheophyta</taxon>
        <taxon>Spermatophyta</taxon>
        <taxon>Magnoliopsida</taxon>
        <taxon>Proteales</taxon>
        <taxon>Nelumbonaceae</taxon>
        <taxon>Nelumbo</taxon>
    </lineage>
</organism>
<proteinExistence type="predicted"/>
<sequence length="61" mass="7147">MKSRNKLAQLHHPLPVVKVATSFFFFLKSQVLSIKQYKVLGYTNSMRRWLQVCQHELEGNA</sequence>
<comment type="caution">
    <text evidence="1">The sequence shown here is derived from an EMBL/GenBank/DDBJ whole genome shotgun (WGS) entry which is preliminary data.</text>
</comment>
<keyword evidence="2" id="KW-1185">Reference proteome</keyword>
<dbReference type="EMBL" id="DUZY01000001">
    <property type="protein sequence ID" value="DAD24856.1"/>
    <property type="molecule type" value="Genomic_DNA"/>
</dbReference>
<gene>
    <name evidence="1" type="ORF">HUJ06_026320</name>
</gene>
<evidence type="ECO:0000313" key="2">
    <source>
        <dbReference type="Proteomes" id="UP000607653"/>
    </source>
</evidence>
<name>A0A822Y0T0_NELNU</name>
<evidence type="ECO:0000313" key="1">
    <source>
        <dbReference type="EMBL" id="DAD24856.1"/>
    </source>
</evidence>
<reference evidence="1 2" key="1">
    <citation type="journal article" date="2020" name="Mol. Biol. Evol.">
        <title>Distinct Expression and Methylation Patterns for Genes with Different Fates following a Single Whole-Genome Duplication in Flowering Plants.</title>
        <authorList>
            <person name="Shi T."/>
            <person name="Rahmani R.S."/>
            <person name="Gugger P.F."/>
            <person name="Wang M."/>
            <person name="Li H."/>
            <person name="Zhang Y."/>
            <person name="Li Z."/>
            <person name="Wang Q."/>
            <person name="Van de Peer Y."/>
            <person name="Marchal K."/>
            <person name="Chen J."/>
        </authorList>
    </citation>
    <scope>NUCLEOTIDE SEQUENCE [LARGE SCALE GENOMIC DNA]</scope>
    <source>
        <tissue evidence="1">Leaf</tissue>
    </source>
</reference>
<dbReference type="Proteomes" id="UP000607653">
    <property type="component" value="Unassembled WGS sequence"/>
</dbReference>
<dbReference type="AlphaFoldDB" id="A0A822Y0T0"/>
<accession>A0A822Y0T0</accession>
<protein>
    <submittedName>
        <fullName evidence="1">Uncharacterized protein</fullName>
    </submittedName>
</protein>